<dbReference type="AlphaFoldDB" id="A0AAW1HZI9"/>
<accession>A0AAW1HZI9</accession>
<comment type="caution">
    <text evidence="1">The sequence shown here is derived from an EMBL/GenBank/DDBJ whole genome shotgun (WGS) entry which is preliminary data.</text>
</comment>
<organism evidence="1 2">
    <name type="scientific">Saponaria officinalis</name>
    <name type="common">Common soapwort</name>
    <name type="synonym">Lychnis saponaria</name>
    <dbReference type="NCBI Taxonomy" id="3572"/>
    <lineage>
        <taxon>Eukaryota</taxon>
        <taxon>Viridiplantae</taxon>
        <taxon>Streptophyta</taxon>
        <taxon>Embryophyta</taxon>
        <taxon>Tracheophyta</taxon>
        <taxon>Spermatophyta</taxon>
        <taxon>Magnoliopsida</taxon>
        <taxon>eudicotyledons</taxon>
        <taxon>Gunneridae</taxon>
        <taxon>Pentapetalae</taxon>
        <taxon>Caryophyllales</taxon>
        <taxon>Caryophyllaceae</taxon>
        <taxon>Caryophylleae</taxon>
        <taxon>Saponaria</taxon>
    </lineage>
</organism>
<sequence length="165" mass="18613">MNVHKSSIYANGVPARILQPICVSAGMKLEPLPFYYLGIPIVARKLSILECFVLVEKVVARIRALGSRHLSYGGRLALVKSVLATLHSYWARIFILPKNIIKRIEDTCRTRFARTRRLGVWVLEKRMNGTLLVSGSIYGGLLVRRIAFGLSGLMVYIFEVQRRGI</sequence>
<dbReference type="EMBL" id="JBDFQZ010000010">
    <property type="protein sequence ID" value="KAK9681629.1"/>
    <property type="molecule type" value="Genomic_DNA"/>
</dbReference>
<evidence type="ECO:0000313" key="2">
    <source>
        <dbReference type="Proteomes" id="UP001443914"/>
    </source>
</evidence>
<dbReference type="Proteomes" id="UP001443914">
    <property type="component" value="Unassembled WGS sequence"/>
</dbReference>
<dbReference type="PANTHER" id="PTHR33116">
    <property type="entry name" value="REVERSE TRANSCRIPTASE ZINC-BINDING DOMAIN-CONTAINING PROTEIN-RELATED-RELATED"/>
    <property type="match status" value="1"/>
</dbReference>
<reference evidence="1" key="1">
    <citation type="submission" date="2024-03" db="EMBL/GenBank/DDBJ databases">
        <title>WGS assembly of Saponaria officinalis var. Norfolk2.</title>
        <authorList>
            <person name="Jenkins J."/>
            <person name="Shu S."/>
            <person name="Grimwood J."/>
            <person name="Barry K."/>
            <person name="Goodstein D."/>
            <person name="Schmutz J."/>
            <person name="Leebens-Mack J."/>
            <person name="Osbourn A."/>
        </authorList>
    </citation>
    <scope>NUCLEOTIDE SEQUENCE [LARGE SCALE GENOMIC DNA]</scope>
    <source>
        <strain evidence="1">JIC</strain>
    </source>
</reference>
<keyword evidence="2" id="KW-1185">Reference proteome</keyword>
<protein>
    <submittedName>
        <fullName evidence="1">Uncharacterized protein</fullName>
    </submittedName>
</protein>
<evidence type="ECO:0000313" key="1">
    <source>
        <dbReference type="EMBL" id="KAK9681629.1"/>
    </source>
</evidence>
<name>A0AAW1HZI9_SAPOF</name>
<proteinExistence type="predicted"/>
<gene>
    <name evidence="1" type="ORF">RND81_10G016600</name>
</gene>
<dbReference type="PANTHER" id="PTHR33116:SF80">
    <property type="entry name" value="REVERSE TRANSCRIPTASE ZINC-BINDING DOMAIN-CONTAINING PROTEIN"/>
    <property type="match status" value="1"/>
</dbReference>